<organism evidence="1 2">
    <name type="scientific">Paenibacillus filicis</name>
    <dbReference type="NCBI Taxonomy" id="669464"/>
    <lineage>
        <taxon>Bacteria</taxon>
        <taxon>Bacillati</taxon>
        <taxon>Bacillota</taxon>
        <taxon>Bacilli</taxon>
        <taxon>Bacillales</taxon>
        <taxon>Paenibacillaceae</taxon>
        <taxon>Paenibacillus</taxon>
    </lineage>
</organism>
<sequence length="43" mass="5462">MQPNESGELQEMKISWWDEQRYLIGWWIGNQWRRLVLRMKRRG</sequence>
<evidence type="ECO:0000313" key="1">
    <source>
        <dbReference type="EMBL" id="MEK8128381.1"/>
    </source>
</evidence>
<dbReference type="RefSeq" id="WP_341415448.1">
    <property type="nucleotide sequence ID" value="NZ_JBBPCC010000005.1"/>
</dbReference>
<gene>
    <name evidence="1" type="ORF">WMW72_10745</name>
</gene>
<reference evidence="1 2" key="1">
    <citation type="submission" date="2024-04" db="EMBL/GenBank/DDBJ databases">
        <title>draft genome sequnece of Paenibacillus filicis.</title>
        <authorList>
            <person name="Kim D.-U."/>
        </authorList>
    </citation>
    <scope>NUCLEOTIDE SEQUENCE [LARGE SCALE GENOMIC DNA]</scope>
    <source>
        <strain evidence="1 2">KACC14197</strain>
    </source>
</reference>
<name>A0ABU9DHS4_9BACL</name>
<comment type="caution">
    <text evidence="1">The sequence shown here is derived from an EMBL/GenBank/DDBJ whole genome shotgun (WGS) entry which is preliminary data.</text>
</comment>
<proteinExistence type="predicted"/>
<dbReference type="EMBL" id="JBBPCC010000005">
    <property type="protein sequence ID" value="MEK8128381.1"/>
    <property type="molecule type" value="Genomic_DNA"/>
</dbReference>
<evidence type="ECO:0000313" key="2">
    <source>
        <dbReference type="Proteomes" id="UP001469365"/>
    </source>
</evidence>
<keyword evidence="2" id="KW-1185">Reference proteome</keyword>
<protein>
    <submittedName>
        <fullName evidence="1">Uncharacterized protein</fullName>
    </submittedName>
</protein>
<accession>A0ABU9DHS4</accession>
<dbReference type="Proteomes" id="UP001469365">
    <property type="component" value="Unassembled WGS sequence"/>
</dbReference>